<comment type="caution">
    <text evidence="5">The sequence shown here is derived from an EMBL/GenBank/DDBJ whole genome shotgun (WGS) entry which is preliminary data.</text>
</comment>
<evidence type="ECO:0000256" key="1">
    <source>
        <dbReference type="ARBA" id="ARBA00007358"/>
    </source>
</evidence>
<dbReference type="PROSITE" id="PS00060">
    <property type="entry name" value="ADH_IRON_2"/>
    <property type="match status" value="1"/>
</dbReference>
<feature type="domain" description="Alcohol dehydrogenase iron-type/glycerol dehydrogenase GldA" evidence="3">
    <location>
        <begin position="9"/>
        <end position="178"/>
    </location>
</feature>
<dbReference type="AlphaFoldDB" id="A0AAJ1IGC9"/>
<dbReference type="EMBL" id="JAQQAL010000009">
    <property type="protein sequence ID" value="MDC7225711.1"/>
    <property type="molecule type" value="Genomic_DNA"/>
</dbReference>
<dbReference type="InterPro" id="IPR056798">
    <property type="entry name" value="ADH_Fe_C"/>
</dbReference>
<evidence type="ECO:0000313" key="6">
    <source>
        <dbReference type="Proteomes" id="UP001221217"/>
    </source>
</evidence>
<dbReference type="FunFam" id="3.40.50.1970:FF:000003">
    <property type="entry name" value="Alcohol dehydrogenase, iron-containing"/>
    <property type="match status" value="1"/>
</dbReference>
<dbReference type="PANTHER" id="PTHR43633">
    <property type="entry name" value="ALCOHOL DEHYDROGENASE YQHD"/>
    <property type="match status" value="1"/>
</dbReference>
<dbReference type="CDD" id="cd08187">
    <property type="entry name" value="BDH"/>
    <property type="match status" value="1"/>
</dbReference>
<dbReference type="GO" id="GO:0005829">
    <property type="term" value="C:cytosol"/>
    <property type="evidence" value="ECO:0007669"/>
    <property type="project" value="TreeGrafter"/>
</dbReference>
<dbReference type="GO" id="GO:0008106">
    <property type="term" value="F:alcohol dehydrogenase (NADP+) activity"/>
    <property type="evidence" value="ECO:0007669"/>
    <property type="project" value="TreeGrafter"/>
</dbReference>
<comment type="similarity">
    <text evidence="1">Belongs to the iron-containing alcohol dehydrogenase family.</text>
</comment>
<dbReference type="Gene3D" id="1.20.1090.10">
    <property type="entry name" value="Dehydroquinate synthase-like - alpha domain"/>
    <property type="match status" value="1"/>
</dbReference>
<accession>A0AAJ1IGC9</accession>
<name>A0AAJ1IGC9_9SPIO</name>
<evidence type="ECO:0000259" key="3">
    <source>
        <dbReference type="Pfam" id="PF00465"/>
    </source>
</evidence>
<sequence>MNNFEFRNPVQIVFGKKTEERAGELAAQYGAKKVLLHYGGGSIKKSGLYDRIVKSLESSGIVWAELPGVKPNPRLSLVREGVTLCREENIDLILAVGGGSVIDSAKAIGIGVKYDGDVWDFYTGKAEPQESLPTAVVLTIPAAGSESSQGSVITNEDGGLKRPVNAACMFPAFSICNPELAFTLPVHQIAAGTADIFAHMHERYFTNIKHVDLTDRLIEAGMRNIIHHAPRLLDASEDYDTWAEVMWTGTVAHNNILDTGRLGDWASHDIEHELSGMFDIAHGAGLAIIIPAWMKFVYKHDVERFAQFAERVFFVERDYADPEKTVLEGIYRLEQHFKRMGMAVRLSEVGITADSFEEMADRATSGDTATLGNFVKLDKESIIRILKLAE</sequence>
<dbReference type="InterPro" id="IPR018211">
    <property type="entry name" value="ADH_Fe_CS"/>
</dbReference>
<dbReference type="SUPFAM" id="SSF56796">
    <property type="entry name" value="Dehydroquinate synthase-like"/>
    <property type="match status" value="1"/>
</dbReference>
<dbReference type="Gene3D" id="3.40.50.1970">
    <property type="match status" value="1"/>
</dbReference>
<reference evidence="5 6" key="1">
    <citation type="submission" date="2022-12" db="EMBL/GenBank/DDBJ databases">
        <title>Metagenome assembled genome from gulf of manar.</title>
        <authorList>
            <person name="Kohli P."/>
            <person name="Pk S."/>
            <person name="Venkata Ramana C."/>
            <person name="Sasikala C."/>
        </authorList>
    </citation>
    <scope>NUCLEOTIDE SEQUENCE [LARGE SCALE GENOMIC DNA]</scope>
    <source>
        <strain evidence="5">JB008</strain>
    </source>
</reference>
<organism evidence="5 6">
    <name type="scientific">Candidatus Thalassospirochaeta sargassi</name>
    <dbReference type="NCBI Taxonomy" id="3119039"/>
    <lineage>
        <taxon>Bacteria</taxon>
        <taxon>Pseudomonadati</taxon>
        <taxon>Spirochaetota</taxon>
        <taxon>Spirochaetia</taxon>
        <taxon>Spirochaetales</taxon>
        <taxon>Spirochaetaceae</taxon>
        <taxon>Candidatus Thalassospirochaeta</taxon>
    </lineage>
</organism>
<evidence type="ECO:0000259" key="4">
    <source>
        <dbReference type="Pfam" id="PF25137"/>
    </source>
</evidence>
<dbReference type="GO" id="GO:1990002">
    <property type="term" value="F:methylglyoxal reductase (NADPH) (acetol producing) activity"/>
    <property type="evidence" value="ECO:0007669"/>
    <property type="project" value="TreeGrafter"/>
</dbReference>
<proteinExistence type="inferred from homology"/>
<evidence type="ECO:0000256" key="2">
    <source>
        <dbReference type="ARBA" id="ARBA00023002"/>
    </source>
</evidence>
<dbReference type="Proteomes" id="UP001221217">
    <property type="component" value="Unassembled WGS sequence"/>
</dbReference>
<dbReference type="Pfam" id="PF25137">
    <property type="entry name" value="ADH_Fe_C"/>
    <property type="match status" value="1"/>
</dbReference>
<dbReference type="PANTHER" id="PTHR43633:SF1">
    <property type="entry name" value="ALCOHOL DEHYDROGENASE YQHD"/>
    <property type="match status" value="1"/>
</dbReference>
<feature type="domain" description="Fe-containing alcohol dehydrogenase-like C-terminal" evidence="4">
    <location>
        <begin position="190"/>
        <end position="387"/>
    </location>
</feature>
<dbReference type="InterPro" id="IPR044731">
    <property type="entry name" value="BDH-like"/>
</dbReference>
<gene>
    <name evidence="5" type="ORF">PQJ61_02980</name>
</gene>
<dbReference type="InterPro" id="IPR001670">
    <property type="entry name" value="ADH_Fe/GldA"/>
</dbReference>
<evidence type="ECO:0000313" key="5">
    <source>
        <dbReference type="EMBL" id="MDC7225711.1"/>
    </source>
</evidence>
<dbReference type="Pfam" id="PF00465">
    <property type="entry name" value="Fe-ADH"/>
    <property type="match status" value="1"/>
</dbReference>
<dbReference type="GO" id="GO:0046872">
    <property type="term" value="F:metal ion binding"/>
    <property type="evidence" value="ECO:0007669"/>
    <property type="project" value="InterPro"/>
</dbReference>
<keyword evidence="2" id="KW-0560">Oxidoreductase</keyword>
<dbReference type="GO" id="GO:1990362">
    <property type="term" value="F:butanol dehydrogenase (NAD+) activity"/>
    <property type="evidence" value="ECO:0007669"/>
    <property type="project" value="InterPro"/>
</dbReference>
<protein>
    <submittedName>
        <fullName evidence="5">Iron-containing alcohol dehydrogenase</fullName>
    </submittedName>
</protein>